<feature type="domain" description="PRD" evidence="7">
    <location>
        <begin position="209"/>
        <end position="314"/>
    </location>
</feature>
<dbReference type="InterPro" id="IPR016152">
    <property type="entry name" value="PTrfase/Anion_transptr"/>
</dbReference>
<evidence type="ECO:0000259" key="6">
    <source>
        <dbReference type="PROSITE" id="PS51099"/>
    </source>
</evidence>
<dbReference type="InterPro" id="IPR013196">
    <property type="entry name" value="HTH_11"/>
</dbReference>
<dbReference type="PROSITE" id="PS51099">
    <property type="entry name" value="PTS_EIIB_TYPE_2"/>
    <property type="match status" value="1"/>
</dbReference>
<dbReference type="EMBL" id="JAMRYU010000004">
    <property type="protein sequence ID" value="MDC4239567.1"/>
    <property type="molecule type" value="Genomic_DNA"/>
</dbReference>
<dbReference type="Gene3D" id="3.40.50.2300">
    <property type="match status" value="1"/>
</dbReference>
<feature type="domain" description="PTS EIIB type-2" evidence="6">
    <location>
        <begin position="432"/>
        <end position="522"/>
    </location>
</feature>
<protein>
    <submittedName>
        <fullName evidence="8">Transcription antiterminator</fullName>
    </submittedName>
</protein>
<dbReference type="Pfam" id="PF08279">
    <property type="entry name" value="HTH_11"/>
    <property type="match status" value="1"/>
</dbReference>
<dbReference type="Pfam" id="PF00874">
    <property type="entry name" value="PRD"/>
    <property type="match status" value="2"/>
</dbReference>
<dbReference type="SUPFAM" id="SSF55804">
    <property type="entry name" value="Phoshotransferase/anion transport protein"/>
    <property type="match status" value="1"/>
</dbReference>
<gene>
    <name evidence="8" type="ORF">NE398_05230</name>
</gene>
<evidence type="ECO:0000256" key="4">
    <source>
        <dbReference type="ARBA" id="ARBA00023163"/>
    </source>
</evidence>
<dbReference type="SUPFAM" id="SSF52794">
    <property type="entry name" value="PTS system IIB component-like"/>
    <property type="match status" value="1"/>
</dbReference>
<sequence length="707" mass="80978">MRNKKLNSRQKEIIQILTRSTVTNPITISSIADKLSLSSRTVLREMPKIEKWLEENEFKFIKKPGVGLVIDEDLENQKLILELLEIERIEKEYSKEERKRIIISELLISQDPIKSFYFTSLLKTSEGTLSNDLDSIEDWLKSFNIKLVRKPGLGVYVEGKENDYRKALTNILYETLEEKELINLLKGSLITNRENGIVEFSIENRLLNFIDKSIIKAIEEIVSGLEKENDIRLVDSAYIGLVVHLSLAIQRIKNKENIKIDPDVLEELAKLPEFEIGKMLVRNIESKFNIEIPVDEIGYITMHLKGAKLRLNSVSKLEEDIANLDIKRIGKNIVEVVEKELNIFLKDDERLLKDLTNHLVPAISRLKMKLNIRNPLLNNIKEKYPMEYNATKKACEILKLNTKVDEIPDSEIAYITMHIAAAIYKKGLEEKIKVVISCPTGIGTSSLLAALLEREFNNVEVIGTISAINIDEDKLKKDEVDIIVSTVPLDINFKNICVDPILSLHDKGLLQDSFRKILKNKKYKNVIKKVDVNNKKAMGIREITELGNEIISIVDNVKIKEIKDIGDLEEIIEEASKLFSKDRKEAEEIKNKILDREKVNSTYLKDLNILLLHCKCKCLDSGRFGYLKIKGQFKNEKGVIKGVLISIIPEDYKEITSELMSKINGAIIENERFLNILNEKDSKEASQEVEKILKEIYISKIKISLEG</sequence>
<keyword evidence="1" id="KW-0808">Transferase</keyword>
<keyword evidence="4" id="KW-0804">Transcription</keyword>
<dbReference type="Proteomes" id="UP001141183">
    <property type="component" value="Unassembled WGS sequence"/>
</dbReference>
<dbReference type="Pfam" id="PF02302">
    <property type="entry name" value="PTS_IIB"/>
    <property type="match status" value="1"/>
</dbReference>
<keyword evidence="9" id="KW-1185">Reference proteome</keyword>
<evidence type="ECO:0000256" key="2">
    <source>
        <dbReference type="ARBA" id="ARBA00022737"/>
    </source>
</evidence>
<dbReference type="Gene3D" id="3.40.930.10">
    <property type="entry name" value="Mannitol-specific EII, Chain A"/>
    <property type="match status" value="1"/>
</dbReference>
<accession>A0A9X3XM83</accession>
<dbReference type="Gene3D" id="1.10.1790.10">
    <property type="entry name" value="PRD domain"/>
    <property type="match status" value="2"/>
</dbReference>
<dbReference type="InterPro" id="IPR011608">
    <property type="entry name" value="PRD"/>
</dbReference>
<dbReference type="Gene3D" id="1.10.10.10">
    <property type="entry name" value="Winged helix-like DNA-binding domain superfamily/Winged helix DNA-binding domain"/>
    <property type="match status" value="1"/>
</dbReference>
<evidence type="ECO:0000259" key="5">
    <source>
        <dbReference type="PROSITE" id="PS51094"/>
    </source>
</evidence>
<organism evidence="8 9">
    <name type="scientific">Clostridium tertium</name>
    <dbReference type="NCBI Taxonomy" id="1559"/>
    <lineage>
        <taxon>Bacteria</taxon>
        <taxon>Bacillati</taxon>
        <taxon>Bacillota</taxon>
        <taxon>Clostridia</taxon>
        <taxon>Eubacteriales</taxon>
        <taxon>Clostridiaceae</taxon>
        <taxon>Clostridium</taxon>
    </lineage>
</organism>
<dbReference type="InterPro" id="IPR002178">
    <property type="entry name" value="PTS_EIIA_type-2_dom"/>
</dbReference>
<feature type="domain" description="PTS EIIA type-2" evidence="5">
    <location>
        <begin position="552"/>
        <end position="696"/>
    </location>
</feature>
<dbReference type="PANTHER" id="PTHR30185:SF18">
    <property type="entry name" value="TRANSCRIPTIONAL REGULATOR MTLR"/>
    <property type="match status" value="1"/>
</dbReference>
<dbReference type="InterPro" id="IPR003501">
    <property type="entry name" value="PTS_EIIB_2/3"/>
</dbReference>
<evidence type="ECO:0000313" key="8">
    <source>
        <dbReference type="EMBL" id="MDC4239567.1"/>
    </source>
</evidence>
<dbReference type="PROSITE" id="PS51372">
    <property type="entry name" value="PRD_2"/>
    <property type="match status" value="2"/>
</dbReference>
<keyword evidence="3" id="KW-0805">Transcription regulation</keyword>
<dbReference type="PANTHER" id="PTHR30185">
    <property type="entry name" value="CRYPTIC BETA-GLUCOSIDE BGL OPERON ANTITERMINATOR"/>
    <property type="match status" value="1"/>
</dbReference>
<dbReference type="GO" id="GO:0008982">
    <property type="term" value="F:protein-N(PI)-phosphohistidine-sugar phosphotransferase activity"/>
    <property type="evidence" value="ECO:0007669"/>
    <property type="project" value="InterPro"/>
</dbReference>
<name>A0A9X3XM83_9CLOT</name>
<keyword evidence="2" id="KW-0677">Repeat</keyword>
<dbReference type="InterPro" id="IPR036388">
    <property type="entry name" value="WH-like_DNA-bd_sf"/>
</dbReference>
<dbReference type="InterPro" id="IPR013011">
    <property type="entry name" value="PTS_EIIB_2"/>
</dbReference>
<dbReference type="PROSITE" id="PS51094">
    <property type="entry name" value="PTS_EIIA_TYPE_2"/>
    <property type="match status" value="1"/>
</dbReference>
<proteinExistence type="predicted"/>
<dbReference type="AlphaFoldDB" id="A0A9X3XM83"/>
<dbReference type="GO" id="GO:0009401">
    <property type="term" value="P:phosphoenolpyruvate-dependent sugar phosphotransferase system"/>
    <property type="evidence" value="ECO:0007669"/>
    <property type="project" value="InterPro"/>
</dbReference>
<dbReference type="InterPro" id="IPR050661">
    <property type="entry name" value="BglG_antiterminators"/>
</dbReference>
<feature type="domain" description="PRD" evidence="7">
    <location>
        <begin position="321"/>
        <end position="429"/>
    </location>
</feature>
<reference evidence="8" key="1">
    <citation type="submission" date="2022-05" db="EMBL/GenBank/DDBJ databases">
        <title>Draft genome sequence of Clostridium tertium strain CP3 isolated from Peru.</title>
        <authorList>
            <person name="Hurtado R."/>
            <person name="Lima L."/>
            <person name="Sousa T."/>
            <person name="Jaiswal A.K."/>
            <person name="Tiwari S."/>
            <person name="Maturrano L."/>
            <person name="Brenig B."/>
            <person name="Azevedo V."/>
        </authorList>
    </citation>
    <scope>NUCLEOTIDE SEQUENCE</scope>
    <source>
        <strain evidence="8">CP3</strain>
    </source>
</reference>
<evidence type="ECO:0000259" key="7">
    <source>
        <dbReference type="PROSITE" id="PS51372"/>
    </source>
</evidence>
<dbReference type="InterPro" id="IPR036634">
    <property type="entry name" value="PRD_sf"/>
</dbReference>
<dbReference type="CDD" id="cd05568">
    <property type="entry name" value="PTS_IIB_bgl_like"/>
    <property type="match status" value="1"/>
</dbReference>
<dbReference type="SUPFAM" id="SSF63520">
    <property type="entry name" value="PTS-regulatory domain, PRD"/>
    <property type="match status" value="2"/>
</dbReference>
<dbReference type="GO" id="GO:0006355">
    <property type="term" value="P:regulation of DNA-templated transcription"/>
    <property type="evidence" value="ECO:0007669"/>
    <property type="project" value="InterPro"/>
</dbReference>
<dbReference type="RefSeq" id="WP_111931480.1">
    <property type="nucleotide sequence ID" value="NZ_JAHLZG010000001.1"/>
</dbReference>
<evidence type="ECO:0000313" key="9">
    <source>
        <dbReference type="Proteomes" id="UP001141183"/>
    </source>
</evidence>
<evidence type="ECO:0000256" key="3">
    <source>
        <dbReference type="ARBA" id="ARBA00023015"/>
    </source>
</evidence>
<evidence type="ECO:0000256" key="1">
    <source>
        <dbReference type="ARBA" id="ARBA00022679"/>
    </source>
</evidence>
<comment type="caution">
    <text evidence="8">The sequence shown here is derived from an EMBL/GenBank/DDBJ whole genome shotgun (WGS) entry which is preliminary data.</text>
</comment>
<dbReference type="InterPro" id="IPR036095">
    <property type="entry name" value="PTS_EIIB-like_sf"/>
</dbReference>